<evidence type="ECO:0000313" key="1">
    <source>
        <dbReference type="EMBL" id="NIJ16285.1"/>
    </source>
</evidence>
<dbReference type="PROSITE" id="PS51257">
    <property type="entry name" value="PROKAR_LIPOPROTEIN"/>
    <property type="match status" value="1"/>
</dbReference>
<evidence type="ECO:0000313" key="2">
    <source>
        <dbReference type="Proteomes" id="UP000576821"/>
    </source>
</evidence>
<dbReference type="AlphaFoldDB" id="A0A846MEP1"/>
<comment type="caution">
    <text evidence="1">The sequence shown here is derived from an EMBL/GenBank/DDBJ whole genome shotgun (WGS) entry which is preliminary data.</text>
</comment>
<name>A0A846MEP1_9SPHN</name>
<evidence type="ECO:0008006" key="3">
    <source>
        <dbReference type="Google" id="ProtNLM"/>
    </source>
</evidence>
<sequence>MKTRAIMIILGLAGCVDLPRDPDETLKRVRTTKVLRTGIISDASSVATNAEKSFITKLANETGSTPEIATGPAEELLPKIERGELDIVVGRFGPTTPWNTRVTMLPPVEELKEHERAPRAVVRNGENAWAAFLHKHAQTLTEAAR</sequence>
<dbReference type="EMBL" id="JAASQR010000002">
    <property type="protein sequence ID" value="NIJ16285.1"/>
    <property type="molecule type" value="Genomic_DNA"/>
</dbReference>
<protein>
    <recommendedName>
        <fullName evidence="3">ABC transporter substrate-binding protein</fullName>
    </recommendedName>
</protein>
<proteinExistence type="predicted"/>
<dbReference type="Proteomes" id="UP000576821">
    <property type="component" value="Unassembled WGS sequence"/>
</dbReference>
<accession>A0A846MEP1</accession>
<reference evidence="1 2" key="1">
    <citation type="submission" date="2020-03" db="EMBL/GenBank/DDBJ databases">
        <title>Genomic Encyclopedia of Type Strains, Phase IV (KMG-IV): sequencing the most valuable type-strain genomes for metagenomic binning, comparative biology and taxonomic classification.</title>
        <authorList>
            <person name="Goeker M."/>
        </authorList>
    </citation>
    <scope>NUCLEOTIDE SEQUENCE [LARGE SCALE GENOMIC DNA]</scope>
    <source>
        <strain evidence="1 2">DSM 21299</strain>
    </source>
</reference>
<keyword evidence="2" id="KW-1185">Reference proteome</keyword>
<organism evidence="1 2">
    <name type="scientific">Sphingobium vermicomposti</name>
    <dbReference type="NCBI Taxonomy" id="529005"/>
    <lineage>
        <taxon>Bacteria</taxon>
        <taxon>Pseudomonadati</taxon>
        <taxon>Pseudomonadota</taxon>
        <taxon>Alphaproteobacteria</taxon>
        <taxon>Sphingomonadales</taxon>
        <taxon>Sphingomonadaceae</taxon>
        <taxon>Sphingobium</taxon>
    </lineage>
</organism>
<dbReference type="RefSeq" id="WP_167302945.1">
    <property type="nucleotide sequence ID" value="NZ_JAASQR010000002.1"/>
</dbReference>
<gene>
    <name evidence="1" type="ORF">FHS54_001251</name>
</gene>
<dbReference type="Gene3D" id="3.40.190.10">
    <property type="entry name" value="Periplasmic binding protein-like II"/>
    <property type="match status" value="1"/>
</dbReference>